<sequence>MAFRQIVFLLLVFLPMILAPFTWAITVLLSEDVADLRDQDGAVSQSEAAELELRQLKSKISYLETIIEDRTAEVKRKDVGIKQLEKVIEDKSNSLASLQTAEKESLEVKERIGEVNARANEPEKQLHKINNEQTSRIHKAQRALQAAEEEMLKVKLEASSMTKQLKEVDRAWLPSWFSAHIVHCQSFVLTLWNQIGRPVFNPTIREALKQKYEVEKWLQYHLETIKRVQATLRETLKSYELTKPLATEGLVQFMASVLIVLPVILLFRTLLFTIYVEPHESAGKSQRSVIVAAIEATLAGGLNVRMQANEFARDGFAPTLEYKRTGCWSLSRGLSFRNMIAFHFR</sequence>
<evidence type="ECO:0000256" key="2">
    <source>
        <dbReference type="SAM" id="Phobius"/>
    </source>
</evidence>
<evidence type="ECO:0000256" key="1">
    <source>
        <dbReference type="SAM" id="Coils"/>
    </source>
</evidence>
<keyword evidence="3" id="KW-0732">Signal</keyword>
<feature type="transmembrane region" description="Helical" evidence="2">
    <location>
        <begin position="253"/>
        <end position="276"/>
    </location>
</feature>
<dbReference type="EMBL" id="JACGWN010000013">
    <property type="protein sequence ID" value="KAL0410286.1"/>
    <property type="molecule type" value="Genomic_DNA"/>
</dbReference>
<evidence type="ECO:0000256" key="3">
    <source>
        <dbReference type="SAM" id="SignalP"/>
    </source>
</evidence>
<name>A0AAW2TZ62_9LAMI</name>
<reference evidence="4" key="2">
    <citation type="journal article" date="2024" name="Plant">
        <title>Genomic evolution and insights into agronomic trait innovations of Sesamum species.</title>
        <authorList>
            <person name="Miao H."/>
            <person name="Wang L."/>
            <person name="Qu L."/>
            <person name="Liu H."/>
            <person name="Sun Y."/>
            <person name="Le M."/>
            <person name="Wang Q."/>
            <person name="Wei S."/>
            <person name="Zheng Y."/>
            <person name="Lin W."/>
            <person name="Duan Y."/>
            <person name="Cao H."/>
            <person name="Xiong S."/>
            <person name="Wang X."/>
            <person name="Wei L."/>
            <person name="Li C."/>
            <person name="Ma Q."/>
            <person name="Ju M."/>
            <person name="Zhao R."/>
            <person name="Li G."/>
            <person name="Mu C."/>
            <person name="Tian Q."/>
            <person name="Mei H."/>
            <person name="Zhang T."/>
            <person name="Gao T."/>
            <person name="Zhang H."/>
        </authorList>
    </citation>
    <scope>NUCLEOTIDE SEQUENCE</scope>
    <source>
        <strain evidence="4">KEN1</strain>
    </source>
</reference>
<feature type="signal peptide" evidence="3">
    <location>
        <begin position="1"/>
        <end position="24"/>
    </location>
</feature>
<feature type="coiled-coil region" evidence="1">
    <location>
        <begin position="81"/>
        <end position="164"/>
    </location>
</feature>
<keyword evidence="1" id="KW-0175">Coiled coil</keyword>
<dbReference type="PANTHER" id="PTHR34360">
    <property type="entry name" value="OS08G0519400 PROTEIN"/>
    <property type="match status" value="1"/>
</dbReference>
<organism evidence="4">
    <name type="scientific">Sesamum latifolium</name>
    <dbReference type="NCBI Taxonomy" id="2727402"/>
    <lineage>
        <taxon>Eukaryota</taxon>
        <taxon>Viridiplantae</taxon>
        <taxon>Streptophyta</taxon>
        <taxon>Embryophyta</taxon>
        <taxon>Tracheophyta</taxon>
        <taxon>Spermatophyta</taxon>
        <taxon>Magnoliopsida</taxon>
        <taxon>eudicotyledons</taxon>
        <taxon>Gunneridae</taxon>
        <taxon>Pentapetalae</taxon>
        <taxon>asterids</taxon>
        <taxon>lamiids</taxon>
        <taxon>Lamiales</taxon>
        <taxon>Pedaliaceae</taxon>
        <taxon>Sesamum</taxon>
    </lineage>
</organism>
<accession>A0AAW2TZ62</accession>
<dbReference type="PANTHER" id="PTHR34360:SF1">
    <property type="entry name" value="OS08G0519400 PROTEIN"/>
    <property type="match status" value="1"/>
</dbReference>
<protein>
    <submittedName>
        <fullName evidence="4">Uncharacterized protein</fullName>
    </submittedName>
</protein>
<dbReference type="AlphaFoldDB" id="A0AAW2TZ62"/>
<keyword evidence="2" id="KW-0812">Transmembrane</keyword>
<feature type="chain" id="PRO_5043946431" evidence="3">
    <location>
        <begin position="25"/>
        <end position="345"/>
    </location>
</feature>
<proteinExistence type="predicted"/>
<keyword evidence="2" id="KW-0472">Membrane</keyword>
<evidence type="ECO:0000313" key="4">
    <source>
        <dbReference type="EMBL" id="KAL0410286.1"/>
    </source>
</evidence>
<reference evidence="4" key="1">
    <citation type="submission" date="2020-06" db="EMBL/GenBank/DDBJ databases">
        <authorList>
            <person name="Li T."/>
            <person name="Hu X."/>
            <person name="Zhang T."/>
            <person name="Song X."/>
            <person name="Zhang H."/>
            <person name="Dai N."/>
            <person name="Sheng W."/>
            <person name="Hou X."/>
            <person name="Wei L."/>
        </authorList>
    </citation>
    <scope>NUCLEOTIDE SEQUENCE</scope>
    <source>
        <strain evidence="4">KEN1</strain>
        <tissue evidence="4">Leaf</tissue>
    </source>
</reference>
<keyword evidence="2" id="KW-1133">Transmembrane helix</keyword>
<comment type="caution">
    <text evidence="4">The sequence shown here is derived from an EMBL/GenBank/DDBJ whole genome shotgun (WGS) entry which is preliminary data.</text>
</comment>
<gene>
    <name evidence="4" type="ORF">Slati_3618300</name>
</gene>